<dbReference type="InParanoid" id="B2WHK1"/>
<sequence length="110" mass="12081">MPSSKKASSPPDLALSSLFLPDRRAAMAAIAEARQRLCDARYGEKHRMRCASRLTRKVEDLVIEAVRHVQDGGTHEDSDGGNYEGSDDDGFNDESYDSWGDDSWGGDSSE</sequence>
<dbReference type="EMBL" id="DS231625">
    <property type="protein sequence ID" value="EDU42511.1"/>
    <property type="molecule type" value="Genomic_DNA"/>
</dbReference>
<gene>
    <name evidence="2" type="ORF">PTRG_09460</name>
</gene>
<feature type="compositionally biased region" description="Basic and acidic residues" evidence="1">
    <location>
        <begin position="68"/>
        <end position="78"/>
    </location>
</feature>
<protein>
    <submittedName>
        <fullName evidence="2">Uncharacterized protein</fullName>
    </submittedName>
</protein>
<dbReference type="HOGENOM" id="CLU_2172322_0_0_1"/>
<dbReference type="AlphaFoldDB" id="B2WHK1"/>
<proteinExistence type="predicted"/>
<organism evidence="2 3">
    <name type="scientific">Pyrenophora tritici-repentis (strain Pt-1C-BFP)</name>
    <name type="common">Wheat tan spot fungus</name>
    <name type="synonym">Drechslera tritici-repentis</name>
    <dbReference type="NCBI Taxonomy" id="426418"/>
    <lineage>
        <taxon>Eukaryota</taxon>
        <taxon>Fungi</taxon>
        <taxon>Dikarya</taxon>
        <taxon>Ascomycota</taxon>
        <taxon>Pezizomycotina</taxon>
        <taxon>Dothideomycetes</taxon>
        <taxon>Pleosporomycetidae</taxon>
        <taxon>Pleosporales</taxon>
        <taxon>Pleosporineae</taxon>
        <taxon>Pleosporaceae</taxon>
        <taxon>Pyrenophora</taxon>
    </lineage>
</organism>
<evidence type="ECO:0000313" key="3">
    <source>
        <dbReference type="Proteomes" id="UP000001471"/>
    </source>
</evidence>
<evidence type="ECO:0000313" key="2">
    <source>
        <dbReference type="EMBL" id="EDU42511.1"/>
    </source>
</evidence>
<feature type="region of interest" description="Disordered" evidence="1">
    <location>
        <begin position="68"/>
        <end position="110"/>
    </location>
</feature>
<feature type="compositionally biased region" description="Acidic residues" evidence="1">
    <location>
        <begin position="85"/>
        <end position="100"/>
    </location>
</feature>
<evidence type="ECO:0000256" key="1">
    <source>
        <dbReference type="SAM" id="MobiDB-lite"/>
    </source>
</evidence>
<dbReference type="Proteomes" id="UP000001471">
    <property type="component" value="Unassembled WGS sequence"/>
</dbReference>
<accession>B2WHK1</accession>
<feature type="compositionally biased region" description="Low complexity" evidence="1">
    <location>
        <begin position="101"/>
        <end position="110"/>
    </location>
</feature>
<name>B2WHK1_PYRTR</name>
<reference evidence="3" key="1">
    <citation type="journal article" date="2013" name="G3 (Bethesda)">
        <title>Comparative genomics of a plant-pathogenic fungus, Pyrenophora tritici-repentis, reveals transduplication and the impact of repeat elements on pathogenicity and population divergence.</title>
        <authorList>
            <person name="Manning V.A."/>
            <person name="Pandelova I."/>
            <person name="Dhillon B."/>
            <person name="Wilhelm L.J."/>
            <person name="Goodwin S.B."/>
            <person name="Berlin A.M."/>
            <person name="Figueroa M."/>
            <person name="Freitag M."/>
            <person name="Hane J.K."/>
            <person name="Henrissat B."/>
            <person name="Holman W.H."/>
            <person name="Kodira C.D."/>
            <person name="Martin J."/>
            <person name="Oliver R.P."/>
            <person name="Robbertse B."/>
            <person name="Schackwitz W."/>
            <person name="Schwartz D.C."/>
            <person name="Spatafora J.W."/>
            <person name="Turgeon B.G."/>
            <person name="Yandava C."/>
            <person name="Young S."/>
            <person name="Zhou S."/>
            <person name="Zeng Q."/>
            <person name="Grigoriev I.V."/>
            <person name="Ma L.-J."/>
            <person name="Ciuffetti L.M."/>
        </authorList>
    </citation>
    <scope>NUCLEOTIDE SEQUENCE [LARGE SCALE GENOMIC DNA]</scope>
    <source>
        <strain evidence="3">Pt-1C-BFP</strain>
    </source>
</reference>